<dbReference type="InterPro" id="IPR003781">
    <property type="entry name" value="CoA-bd"/>
</dbReference>
<protein>
    <submittedName>
        <fullName evidence="6">Succinyl-CoA synthetase subunit alpha</fullName>
    </submittedName>
</protein>
<dbReference type="SUPFAM" id="SSF51735">
    <property type="entry name" value="NAD(P)-binding Rossmann-fold domains"/>
    <property type="match status" value="1"/>
</dbReference>
<comment type="caution">
    <text evidence="6">The sequence shown here is derived from an EMBL/GenBank/DDBJ whole genome shotgun (WGS) entry which is preliminary data.</text>
</comment>
<dbReference type="Pfam" id="PF02629">
    <property type="entry name" value="CoA_binding"/>
    <property type="match status" value="1"/>
</dbReference>
<dbReference type="Pfam" id="PF00549">
    <property type="entry name" value="Ligase_CoA"/>
    <property type="match status" value="1"/>
</dbReference>
<dbReference type="PRINTS" id="PR01798">
    <property type="entry name" value="SCOASYNTHASE"/>
</dbReference>
<name>A0A8J2ZE08_9PROT</name>
<dbReference type="AlphaFoldDB" id="A0A8J2ZE08"/>
<dbReference type="GO" id="GO:0004776">
    <property type="term" value="F:succinate-CoA ligase (GDP-forming) activity"/>
    <property type="evidence" value="ECO:0007669"/>
    <property type="project" value="TreeGrafter"/>
</dbReference>
<evidence type="ECO:0000313" key="7">
    <source>
        <dbReference type="Proteomes" id="UP000597507"/>
    </source>
</evidence>
<evidence type="ECO:0000259" key="5">
    <source>
        <dbReference type="SMART" id="SM00881"/>
    </source>
</evidence>
<dbReference type="InterPro" id="IPR005810">
    <property type="entry name" value="CoA_lig_alpha"/>
</dbReference>
<evidence type="ECO:0000313" key="6">
    <source>
        <dbReference type="EMBL" id="GGG43501.1"/>
    </source>
</evidence>
<keyword evidence="1" id="KW-0816">Tricarboxylic acid cycle</keyword>
<dbReference type="Gene3D" id="3.40.50.261">
    <property type="entry name" value="Succinyl-CoA synthetase domains"/>
    <property type="match status" value="1"/>
</dbReference>
<keyword evidence="2" id="KW-0436">Ligase</keyword>
<dbReference type="InterPro" id="IPR017440">
    <property type="entry name" value="Cit_synth/succinyl-CoA_lig_AS"/>
</dbReference>
<keyword evidence="3" id="KW-0547">Nucleotide-binding</keyword>
<dbReference type="InterPro" id="IPR036291">
    <property type="entry name" value="NAD(P)-bd_dom_sf"/>
</dbReference>
<dbReference type="PIRSF" id="PIRSF001553">
    <property type="entry name" value="SucCS_alpha"/>
    <property type="match status" value="1"/>
</dbReference>
<dbReference type="PROSITE" id="PS00399">
    <property type="entry name" value="SUCCINYL_COA_LIG_2"/>
    <property type="match status" value="1"/>
</dbReference>
<accession>A0A8J2ZE08</accession>
<dbReference type="Gene3D" id="3.40.50.720">
    <property type="entry name" value="NAD(P)-binding Rossmann-like Domain"/>
    <property type="match status" value="1"/>
</dbReference>
<evidence type="ECO:0000256" key="4">
    <source>
        <dbReference type="PIRSR" id="PIRSR001553-1"/>
    </source>
</evidence>
<proteinExistence type="predicted"/>
<dbReference type="PANTHER" id="PTHR11117">
    <property type="entry name" value="SUCCINYL-COA LIGASE SUBUNIT ALPHA"/>
    <property type="match status" value="1"/>
</dbReference>
<evidence type="ECO:0000256" key="2">
    <source>
        <dbReference type="ARBA" id="ARBA00022598"/>
    </source>
</evidence>
<feature type="domain" description="CoA-binding" evidence="5">
    <location>
        <begin position="11"/>
        <end position="105"/>
    </location>
</feature>
<dbReference type="Proteomes" id="UP000597507">
    <property type="component" value="Unassembled WGS sequence"/>
</dbReference>
<dbReference type="SMART" id="SM00881">
    <property type="entry name" value="CoA_binding"/>
    <property type="match status" value="1"/>
</dbReference>
<gene>
    <name evidence="6" type="ORF">GCM10010964_33640</name>
</gene>
<dbReference type="EMBL" id="BMKS01000012">
    <property type="protein sequence ID" value="GGG43501.1"/>
    <property type="molecule type" value="Genomic_DNA"/>
</dbReference>
<dbReference type="GO" id="GO:0006099">
    <property type="term" value="P:tricarboxylic acid cycle"/>
    <property type="evidence" value="ECO:0007669"/>
    <property type="project" value="UniProtKB-KW"/>
</dbReference>
<keyword evidence="7" id="KW-1185">Reference proteome</keyword>
<dbReference type="SUPFAM" id="SSF52210">
    <property type="entry name" value="Succinyl-CoA synthetase domains"/>
    <property type="match status" value="1"/>
</dbReference>
<dbReference type="GO" id="GO:0009361">
    <property type="term" value="C:succinate-CoA ligase complex (ADP-forming)"/>
    <property type="evidence" value="ECO:0007669"/>
    <property type="project" value="TreeGrafter"/>
</dbReference>
<dbReference type="GO" id="GO:0000166">
    <property type="term" value="F:nucleotide binding"/>
    <property type="evidence" value="ECO:0007669"/>
    <property type="project" value="UniProtKB-KW"/>
</dbReference>
<feature type="active site" description="Tele-phosphohistidine intermediate" evidence="4">
    <location>
        <position position="251"/>
    </location>
</feature>
<dbReference type="InterPro" id="IPR005811">
    <property type="entry name" value="SUCC_ACL_C"/>
</dbReference>
<evidence type="ECO:0000256" key="3">
    <source>
        <dbReference type="ARBA" id="ARBA00022741"/>
    </source>
</evidence>
<reference evidence="6 7" key="1">
    <citation type="journal article" date="2014" name="Int. J. Syst. Evol. Microbiol.">
        <title>Complete genome sequence of Corynebacterium casei LMG S-19264T (=DSM 44701T), isolated from a smear-ripened cheese.</title>
        <authorList>
            <consortium name="US DOE Joint Genome Institute (JGI-PGF)"/>
            <person name="Walter F."/>
            <person name="Albersmeier A."/>
            <person name="Kalinowski J."/>
            <person name="Ruckert C."/>
        </authorList>
    </citation>
    <scope>NUCLEOTIDE SEQUENCE [LARGE SCALE GENOMIC DNA]</scope>
    <source>
        <strain evidence="6 7">CGMCC 1.16330</strain>
    </source>
</reference>
<dbReference type="GO" id="GO:0004775">
    <property type="term" value="F:succinate-CoA ligase (ADP-forming) activity"/>
    <property type="evidence" value="ECO:0007669"/>
    <property type="project" value="TreeGrafter"/>
</dbReference>
<evidence type="ECO:0000256" key="1">
    <source>
        <dbReference type="ARBA" id="ARBA00022532"/>
    </source>
</evidence>
<dbReference type="PANTHER" id="PTHR11117:SF2">
    <property type="entry name" value="SUCCINATE--COA LIGASE [ADP_GDP-FORMING] SUBUNIT ALPHA, MITOCHONDRIAL"/>
    <property type="match status" value="1"/>
</dbReference>
<organism evidence="6 7">
    <name type="scientific">Caldovatus sediminis</name>
    <dbReference type="NCBI Taxonomy" id="2041189"/>
    <lineage>
        <taxon>Bacteria</taxon>
        <taxon>Pseudomonadati</taxon>
        <taxon>Pseudomonadota</taxon>
        <taxon>Alphaproteobacteria</taxon>
        <taxon>Acetobacterales</taxon>
        <taxon>Roseomonadaceae</taxon>
        <taxon>Caldovatus</taxon>
    </lineage>
</organism>
<sequence>MPSVMMIAPFLDSFPRRVVVFNPAGRYAAAQVAAMREAGTNLVAGIQLGRGGGDAAGLPLYDDLLSLPEPADAAVLYTPPEGLLDAVRECAAAEIPTIVAAAEYTPLHDGLRAAQAARAAGCWMVGPNTLGLCVPGEGLLGSIAPSFCMPGRVALLCRSGTLTLTLSRILTRAGIGQRVAINIGGDAVVGRNPHEYLAALAADERTAAILYVGELGGDKEYALAEAVPECGKPVVAMIVGRHAPPERRMGHAGALAGAAREGAEAKLAALAAAGAHVARDPEEAVARLRALGL</sequence>
<dbReference type="InterPro" id="IPR016102">
    <property type="entry name" value="Succinyl-CoA_synth-like"/>
</dbReference>